<dbReference type="PANTHER" id="PTHR30250">
    <property type="entry name" value="PST FAMILY PREDICTED COLANIC ACID TRANSPORTER"/>
    <property type="match status" value="1"/>
</dbReference>
<feature type="transmembrane region" description="Helical" evidence="6">
    <location>
        <begin position="199"/>
        <end position="218"/>
    </location>
</feature>
<dbReference type="InterPro" id="IPR050833">
    <property type="entry name" value="Poly_Biosynth_Transport"/>
</dbReference>
<evidence type="ECO:0000313" key="8">
    <source>
        <dbReference type="Proteomes" id="UP000219058"/>
    </source>
</evidence>
<feature type="transmembrane region" description="Helical" evidence="6">
    <location>
        <begin position="110"/>
        <end position="134"/>
    </location>
</feature>
<keyword evidence="2" id="KW-1003">Cell membrane</keyword>
<accession>A0A2A6EC07</accession>
<evidence type="ECO:0000256" key="1">
    <source>
        <dbReference type="ARBA" id="ARBA00004651"/>
    </source>
</evidence>
<dbReference type="EMBL" id="NSLY01000088">
    <property type="protein sequence ID" value="PDP56568.1"/>
    <property type="molecule type" value="Genomic_DNA"/>
</dbReference>
<keyword evidence="3 6" id="KW-0812">Transmembrane</keyword>
<evidence type="ECO:0000256" key="4">
    <source>
        <dbReference type="ARBA" id="ARBA00022989"/>
    </source>
</evidence>
<evidence type="ECO:0000256" key="6">
    <source>
        <dbReference type="SAM" id="Phobius"/>
    </source>
</evidence>
<organism evidence="7 8">
    <name type="scientific">Prevotella intermedia</name>
    <dbReference type="NCBI Taxonomy" id="28131"/>
    <lineage>
        <taxon>Bacteria</taxon>
        <taxon>Pseudomonadati</taxon>
        <taxon>Bacteroidota</taxon>
        <taxon>Bacteroidia</taxon>
        <taxon>Bacteroidales</taxon>
        <taxon>Prevotellaceae</taxon>
        <taxon>Prevotella</taxon>
    </lineage>
</organism>
<protein>
    <recommendedName>
        <fullName evidence="9">Polysaccharide biosynthesis protein</fullName>
    </recommendedName>
</protein>
<feature type="non-terminal residue" evidence="7">
    <location>
        <position position="283"/>
    </location>
</feature>
<proteinExistence type="predicted"/>
<dbReference type="AlphaFoldDB" id="A0A2A6EC07"/>
<feature type="non-terminal residue" evidence="7">
    <location>
        <position position="1"/>
    </location>
</feature>
<evidence type="ECO:0000313" key="7">
    <source>
        <dbReference type="EMBL" id="PDP56568.1"/>
    </source>
</evidence>
<feature type="transmembrane region" description="Helical" evidence="6">
    <location>
        <begin position="264"/>
        <end position="282"/>
    </location>
</feature>
<comment type="caution">
    <text evidence="7">The sequence shown here is derived from an EMBL/GenBank/DDBJ whole genome shotgun (WGS) entry which is preliminary data.</text>
</comment>
<dbReference type="GO" id="GO:0005886">
    <property type="term" value="C:plasma membrane"/>
    <property type="evidence" value="ECO:0007669"/>
    <property type="project" value="UniProtKB-SubCell"/>
</dbReference>
<feature type="transmembrane region" description="Helical" evidence="6">
    <location>
        <begin position="140"/>
        <end position="166"/>
    </location>
</feature>
<evidence type="ECO:0000256" key="2">
    <source>
        <dbReference type="ARBA" id="ARBA00022475"/>
    </source>
</evidence>
<keyword evidence="5 6" id="KW-0472">Membrane</keyword>
<gene>
    <name evidence="7" type="ORF">CLI71_12575</name>
</gene>
<reference evidence="7 8" key="1">
    <citation type="submission" date="2017-09" db="EMBL/GenBank/DDBJ databases">
        <title>Phase variable restriction modification systems are present in the genome sequences of periodontal pathogens Prevotella intermedia, Tannerella forsythia and Porphyromonas gingivalis.</title>
        <authorList>
            <person name="Haigh R.D."/>
            <person name="Crawford L."/>
            <person name="Ralph J."/>
            <person name="Wanford J."/>
            <person name="Vartoukian S.R."/>
            <person name="Hijazib K."/>
            <person name="Wade W."/>
            <person name="Oggioni M.R."/>
        </authorList>
    </citation>
    <scope>NUCLEOTIDE SEQUENCE [LARGE SCALE GENOMIC DNA]</scope>
    <source>
        <strain evidence="7 8">WW2834</strain>
    </source>
</reference>
<feature type="transmembrane region" description="Helical" evidence="6">
    <location>
        <begin position="238"/>
        <end position="258"/>
    </location>
</feature>
<comment type="subcellular location">
    <subcellularLocation>
        <location evidence="1">Cell membrane</location>
        <topology evidence="1">Multi-pass membrane protein</topology>
    </subcellularLocation>
</comment>
<dbReference type="Proteomes" id="UP000219058">
    <property type="component" value="Unassembled WGS sequence"/>
</dbReference>
<name>A0A2A6EC07_PREIN</name>
<keyword evidence="4 6" id="KW-1133">Transmembrane helix</keyword>
<evidence type="ECO:0000256" key="5">
    <source>
        <dbReference type="ARBA" id="ARBA00023136"/>
    </source>
</evidence>
<evidence type="ECO:0008006" key="9">
    <source>
        <dbReference type="Google" id="ProtNLM"/>
    </source>
</evidence>
<dbReference type="PANTHER" id="PTHR30250:SF26">
    <property type="entry name" value="PSMA PROTEIN"/>
    <property type="match status" value="1"/>
</dbReference>
<sequence>YWIYCKRHFEECVFSCKIDKEIMKPLLTFSGWDLLNNFCFGAKQQGINLLLNTFFSVALNAACGFSNTIYAAVRGFANNFMISVRPVITKTFSTKDYRRMQELIIDSSNFSFSLMLLLSMPFFFEGNFIVTLWLKNPPNWTVVFCQLQLATCIISVLFSPVYYGIVATGKNKLYAIQDSFLMLLSLPVTYLLLKKGFSPLVPFVVLIVTELIKSNLYVYILKKNISECKISNFYKKSVLPCCIMAFLCISFTFLSSLIFEQSGWLRFIIVSLSSTLSVCILSY</sequence>
<evidence type="ECO:0000256" key="3">
    <source>
        <dbReference type="ARBA" id="ARBA00022692"/>
    </source>
</evidence>